<dbReference type="GO" id="GO:0006749">
    <property type="term" value="P:glutathione metabolic process"/>
    <property type="evidence" value="ECO:0007669"/>
    <property type="project" value="InterPro"/>
</dbReference>
<dbReference type="SUPFAM" id="SSF56281">
    <property type="entry name" value="Metallo-hydrolase/oxidoreductase"/>
    <property type="match status" value="1"/>
</dbReference>
<dbReference type="Proteomes" id="UP000681041">
    <property type="component" value="Chromosome"/>
</dbReference>
<dbReference type="CDD" id="cd07724">
    <property type="entry name" value="POD-like_MBL-fold"/>
    <property type="match status" value="1"/>
</dbReference>
<name>A0A8T8K5G9_9EURY</name>
<gene>
    <name evidence="3" type="ORF">HYG87_04560</name>
</gene>
<protein>
    <submittedName>
        <fullName evidence="3">MBL fold metallo-hydrolase</fullName>
    </submittedName>
</protein>
<organism evidence="3 4">
    <name type="scientific">Methanobacterium alkalithermotolerans</name>
    <dbReference type="NCBI Taxonomy" id="2731220"/>
    <lineage>
        <taxon>Archaea</taxon>
        <taxon>Methanobacteriati</taxon>
        <taxon>Methanobacteriota</taxon>
        <taxon>Methanomada group</taxon>
        <taxon>Methanobacteria</taxon>
        <taxon>Methanobacteriales</taxon>
        <taxon>Methanobacteriaceae</taxon>
        <taxon>Methanobacterium</taxon>
    </lineage>
</organism>
<evidence type="ECO:0000256" key="1">
    <source>
        <dbReference type="ARBA" id="ARBA00022723"/>
    </source>
</evidence>
<evidence type="ECO:0000313" key="4">
    <source>
        <dbReference type="Proteomes" id="UP000681041"/>
    </source>
</evidence>
<dbReference type="GO" id="GO:0046872">
    <property type="term" value="F:metal ion binding"/>
    <property type="evidence" value="ECO:0007669"/>
    <property type="project" value="UniProtKB-KW"/>
</dbReference>
<dbReference type="PANTHER" id="PTHR43084:SF1">
    <property type="entry name" value="PERSULFIDE DIOXYGENASE ETHE1, MITOCHONDRIAL"/>
    <property type="match status" value="1"/>
</dbReference>
<dbReference type="SUPFAM" id="SSF52821">
    <property type="entry name" value="Rhodanese/Cell cycle control phosphatase"/>
    <property type="match status" value="2"/>
</dbReference>
<dbReference type="RefSeq" id="WP_211534039.1">
    <property type="nucleotide sequence ID" value="NZ_CP058560.1"/>
</dbReference>
<dbReference type="OrthoDB" id="9180at2157"/>
<dbReference type="InterPro" id="IPR036873">
    <property type="entry name" value="Rhodanese-like_dom_sf"/>
</dbReference>
<dbReference type="Gene3D" id="3.60.15.10">
    <property type="entry name" value="Ribonuclease Z/Hydroxyacylglutathione hydrolase-like"/>
    <property type="match status" value="1"/>
</dbReference>
<dbReference type="GO" id="GO:0070813">
    <property type="term" value="P:hydrogen sulfide metabolic process"/>
    <property type="evidence" value="ECO:0007669"/>
    <property type="project" value="TreeGrafter"/>
</dbReference>
<dbReference type="SMART" id="SM00849">
    <property type="entry name" value="Lactamase_B"/>
    <property type="match status" value="1"/>
</dbReference>
<dbReference type="GO" id="GO:0050313">
    <property type="term" value="F:sulfur dioxygenase activity"/>
    <property type="evidence" value="ECO:0007669"/>
    <property type="project" value="InterPro"/>
</dbReference>
<dbReference type="Gene3D" id="3.40.250.10">
    <property type="entry name" value="Rhodanese-like domain"/>
    <property type="match status" value="2"/>
</dbReference>
<dbReference type="InterPro" id="IPR001763">
    <property type="entry name" value="Rhodanese-like_dom"/>
</dbReference>
<evidence type="ECO:0000259" key="2">
    <source>
        <dbReference type="PROSITE" id="PS50206"/>
    </source>
</evidence>
<dbReference type="GeneID" id="64820011"/>
<evidence type="ECO:0000313" key="3">
    <source>
        <dbReference type="EMBL" id="QUH23092.1"/>
    </source>
</evidence>
<feature type="domain" description="Rhodanese" evidence="2">
    <location>
        <begin position="367"/>
        <end position="455"/>
    </location>
</feature>
<keyword evidence="1" id="KW-0479">Metal-binding</keyword>
<dbReference type="EMBL" id="CP058560">
    <property type="protein sequence ID" value="QUH23092.1"/>
    <property type="molecule type" value="Genomic_DNA"/>
</dbReference>
<feature type="domain" description="Rhodanese" evidence="2">
    <location>
        <begin position="262"/>
        <end position="352"/>
    </location>
</feature>
<dbReference type="AlphaFoldDB" id="A0A8T8K5G9"/>
<dbReference type="CDD" id="cd00158">
    <property type="entry name" value="RHOD"/>
    <property type="match status" value="2"/>
</dbReference>
<accession>A0A8T8K5G9</accession>
<proteinExistence type="predicted"/>
<dbReference type="PROSITE" id="PS50206">
    <property type="entry name" value="RHODANESE_3"/>
    <property type="match status" value="2"/>
</dbReference>
<dbReference type="InterPro" id="IPR051682">
    <property type="entry name" value="Mito_Persulfide_Diox"/>
</dbReference>
<dbReference type="PANTHER" id="PTHR43084">
    <property type="entry name" value="PERSULFIDE DIOXYGENASE ETHE1"/>
    <property type="match status" value="1"/>
</dbReference>
<dbReference type="InterPro" id="IPR044528">
    <property type="entry name" value="POD-like_MBL-fold"/>
</dbReference>
<dbReference type="Pfam" id="PF00753">
    <property type="entry name" value="Lactamase_B"/>
    <property type="match status" value="1"/>
</dbReference>
<reference evidence="3" key="1">
    <citation type="submission" date="2020-07" db="EMBL/GenBank/DDBJ databases">
        <title>Methanobacterium. sp. MethCan genome.</title>
        <authorList>
            <person name="Postec A."/>
            <person name="Quemeneur M."/>
        </authorList>
    </citation>
    <scope>NUCLEOTIDE SEQUENCE</scope>
    <source>
        <strain evidence="3">MethCAN</strain>
    </source>
</reference>
<dbReference type="Pfam" id="PF00581">
    <property type="entry name" value="Rhodanese"/>
    <property type="match status" value="2"/>
</dbReference>
<dbReference type="InterPro" id="IPR001279">
    <property type="entry name" value="Metallo-B-lactamas"/>
</dbReference>
<sequence length="455" mass="51373">MILEMVKSEGISHNSYVIGSKGELAVIDPRRDVDIYLELSRKYDSAIRYIFETHRNEDYTVGSLELASRVDAEILHGPHMDFKYGNAVIDGDSFDLGSLELEVMETPGHTMESITLVVRDKDISNDVYLVFTGDVIFAGEVGRVDFFGESKTPSMAELLYNSIHQKILPLGDNVLIYPAHGAGSVCGADIREQEFTTIGYEKKTNPLLQLKKEEFIQHKVEEKLYTPPYFSKMEENNQKGAPLLGCLPESNPLNPEELVDLMKNEVQVVDIRKPTSFGGGHIPRTLNIWKEGFPAYSGYFLNYEDPIVIIDDNEGHIPEVVRYLVRLGYDNIYGHLSGGFPSWYMAAQMVGQLDMWSVHHLKDVMEKEEDIFLLDVRKVNDYEKFRIAGSHHIWVGDLPHKINEVPRNKKVVVYCDSGYKSTTACSILKNDGYDDVSSVLGSMGAWLNASYPVIK</sequence>
<dbReference type="KEGG" id="meme:HYG87_04560"/>
<dbReference type="SMART" id="SM00450">
    <property type="entry name" value="RHOD"/>
    <property type="match status" value="2"/>
</dbReference>
<dbReference type="InterPro" id="IPR036866">
    <property type="entry name" value="RibonucZ/Hydroxyglut_hydro"/>
</dbReference>
<keyword evidence="4" id="KW-1185">Reference proteome</keyword>